<proteinExistence type="predicted"/>
<accession>E6Q605</accession>
<reference evidence="1" key="1">
    <citation type="submission" date="2009-10" db="EMBL/GenBank/DDBJ databases">
        <title>Diversity of trophic interactions inside an arsenic-rich microbial ecosystem.</title>
        <authorList>
            <person name="Bertin P.N."/>
            <person name="Heinrich-Salmeron A."/>
            <person name="Pelletier E."/>
            <person name="Goulhen-Chollet F."/>
            <person name="Arsene-Ploetze F."/>
            <person name="Gallien S."/>
            <person name="Calteau A."/>
            <person name="Vallenet D."/>
            <person name="Casiot C."/>
            <person name="Chane-Woon-Ming B."/>
            <person name="Giloteaux L."/>
            <person name="Barakat M."/>
            <person name="Bonnefoy V."/>
            <person name="Bruneel O."/>
            <person name="Chandler M."/>
            <person name="Cleiss J."/>
            <person name="Duran R."/>
            <person name="Elbaz-Poulichet F."/>
            <person name="Fonknechten N."/>
            <person name="Lauga B."/>
            <person name="Mornico D."/>
            <person name="Ortet P."/>
            <person name="Schaeffer C."/>
            <person name="Siguier P."/>
            <person name="Alexander Thil Smith A."/>
            <person name="Van Dorsselaer A."/>
            <person name="Weissenbach J."/>
            <person name="Medigue C."/>
            <person name="Le Paslier D."/>
        </authorList>
    </citation>
    <scope>NUCLEOTIDE SEQUENCE</scope>
</reference>
<protein>
    <submittedName>
        <fullName evidence="1">Uncharacterized protein</fullName>
    </submittedName>
</protein>
<name>E6Q605_9ZZZZ</name>
<dbReference type="EMBL" id="CABO01000039">
    <property type="protein sequence ID" value="CBI02626.1"/>
    <property type="molecule type" value="Genomic_DNA"/>
</dbReference>
<gene>
    <name evidence="1" type="ORF">CARN4_2474</name>
</gene>
<dbReference type="AlphaFoldDB" id="E6Q605"/>
<organism evidence="1">
    <name type="scientific">mine drainage metagenome</name>
    <dbReference type="NCBI Taxonomy" id="410659"/>
    <lineage>
        <taxon>unclassified sequences</taxon>
        <taxon>metagenomes</taxon>
        <taxon>ecological metagenomes</taxon>
    </lineage>
</organism>
<comment type="caution">
    <text evidence="1">The sequence shown here is derived from an EMBL/GenBank/DDBJ whole genome shotgun (WGS) entry which is preliminary data.</text>
</comment>
<sequence>MRGTGVALGFGFGLAYFPTGFVVAEGCGVAIDAGIAVGAASTGDALELGVGETAEAGEGTVVAVGALPLVGA</sequence>
<evidence type="ECO:0000313" key="1">
    <source>
        <dbReference type="EMBL" id="CBI02626.1"/>
    </source>
</evidence>